<dbReference type="PANTHER" id="PTHR23346">
    <property type="entry name" value="TRANSLATIONAL ACTIVATOR GCN1-RELATED"/>
    <property type="match status" value="1"/>
</dbReference>
<organism evidence="2 3">
    <name type="scientific">Portunus trituberculatus</name>
    <name type="common">Swimming crab</name>
    <name type="synonym">Neptunus trituberculatus</name>
    <dbReference type="NCBI Taxonomy" id="210409"/>
    <lineage>
        <taxon>Eukaryota</taxon>
        <taxon>Metazoa</taxon>
        <taxon>Ecdysozoa</taxon>
        <taxon>Arthropoda</taxon>
        <taxon>Crustacea</taxon>
        <taxon>Multicrustacea</taxon>
        <taxon>Malacostraca</taxon>
        <taxon>Eumalacostraca</taxon>
        <taxon>Eucarida</taxon>
        <taxon>Decapoda</taxon>
        <taxon>Pleocyemata</taxon>
        <taxon>Brachyura</taxon>
        <taxon>Eubrachyura</taxon>
        <taxon>Portunoidea</taxon>
        <taxon>Portunidae</taxon>
        <taxon>Portuninae</taxon>
        <taxon>Portunus</taxon>
    </lineage>
</organism>
<evidence type="ECO:0000313" key="2">
    <source>
        <dbReference type="EMBL" id="MPC69890.1"/>
    </source>
</evidence>
<name>A0A5B7HC90_PORTR</name>
<dbReference type="GO" id="GO:0034198">
    <property type="term" value="P:cellular response to amino acid starvation"/>
    <property type="evidence" value="ECO:0007669"/>
    <property type="project" value="TreeGrafter"/>
</dbReference>
<keyword evidence="2" id="KW-0418">Kinase</keyword>
<dbReference type="SUPFAM" id="SSF48371">
    <property type="entry name" value="ARM repeat"/>
    <property type="match status" value="1"/>
</dbReference>
<dbReference type="GO" id="GO:0016301">
    <property type="term" value="F:kinase activity"/>
    <property type="evidence" value="ECO:0007669"/>
    <property type="project" value="UniProtKB-KW"/>
</dbReference>
<dbReference type="InterPro" id="IPR011989">
    <property type="entry name" value="ARM-like"/>
</dbReference>
<evidence type="ECO:0000256" key="1">
    <source>
        <dbReference type="ARBA" id="ARBA00022737"/>
    </source>
</evidence>
<reference evidence="2 3" key="1">
    <citation type="submission" date="2019-05" db="EMBL/GenBank/DDBJ databases">
        <title>Another draft genome of Portunus trituberculatus and its Hox gene families provides insights of decapod evolution.</title>
        <authorList>
            <person name="Jeong J.-H."/>
            <person name="Song I."/>
            <person name="Kim S."/>
            <person name="Choi T."/>
            <person name="Kim D."/>
            <person name="Ryu S."/>
            <person name="Kim W."/>
        </authorList>
    </citation>
    <scope>NUCLEOTIDE SEQUENCE [LARGE SCALE GENOMIC DNA]</scope>
    <source>
        <tissue evidence="2">Muscle</tissue>
    </source>
</reference>
<dbReference type="Proteomes" id="UP000324222">
    <property type="component" value="Unassembled WGS sequence"/>
</dbReference>
<proteinExistence type="predicted"/>
<keyword evidence="1" id="KW-0677">Repeat</keyword>
<evidence type="ECO:0000313" key="3">
    <source>
        <dbReference type="Proteomes" id="UP000324222"/>
    </source>
</evidence>
<dbReference type="AlphaFoldDB" id="A0A5B7HC90"/>
<keyword evidence="3" id="KW-1185">Reference proteome</keyword>
<dbReference type="PANTHER" id="PTHR23346:SF7">
    <property type="entry name" value="STALLED RIBOSOME SENSOR GCN1"/>
    <property type="match status" value="1"/>
</dbReference>
<comment type="caution">
    <text evidence="2">The sequence shown here is derived from an EMBL/GenBank/DDBJ whole genome shotgun (WGS) entry which is preliminary data.</text>
</comment>
<gene>
    <name evidence="2" type="primary">Gcn1_1</name>
    <name evidence="2" type="ORF">E2C01_064122</name>
</gene>
<dbReference type="Gene3D" id="1.25.10.10">
    <property type="entry name" value="Leucine-rich Repeat Variant"/>
    <property type="match status" value="2"/>
</dbReference>
<dbReference type="OrthoDB" id="6351184at2759"/>
<dbReference type="EMBL" id="VSRR010030177">
    <property type="protein sequence ID" value="MPC69890.1"/>
    <property type="molecule type" value="Genomic_DNA"/>
</dbReference>
<dbReference type="GO" id="GO:0006417">
    <property type="term" value="P:regulation of translation"/>
    <property type="evidence" value="ECO:0007669"/>
    <property type="project" value="TreeGrafter"/>
</dbReference>
<dbReference type="GO" id="GO:0019887">
    <property type="term" value="F:protein kinase regulator activity"/>
    <property type="evidence" value="ECO:0007669"/>
    <property type="project" value="TreeGrafter"/>
</dbReference>
<dbReference type="InterPro" id="IPR016024">
    <property type="entry name" value="ARM-type_fold"/>
</dbReference>
<sequence>MVTFSGSSSGRTQQNACVVLQEVCRCGSGELGCDKATSDEISVLLDSLQAPAQSVRDAALRGLLVLVNSLPRVEDDVEAWLQVAHRLWVAKHDVAEDVANLAQELWTKANMEADGALSDGILGDVVHPVAAVRAAGAAALASLAKDNPDLVAPITIQLIETFKEKTEMTPAVRDKYDRVVVEAVDLWEGRAGVAMALQQLAPLLTTETVVTLANFFVPDALGDRNAEVRNKMLEAAMSVVNSHGKETVNSLLPVFEKFLNTAPNHASYDAVRQSVIILMGSLAKHLEHSDPKIKPIVAKLVEALHTPSQQVQEAVANCLHPLVPAIRDECPKLVSKLMTVLLESENYGERKGAAYGLASLVKGMGILALKQLDIMNQLTNAIQVI</sequence>
<keyword evidence="2" id="KW-0808">Transferase</keyword>
<accession>A0A5B7HC90</accession>
<protein>
    <submittedName>
        <fullName evidence="2">eIF-2-alpha kinase activator GCN1</fullName>
    </submittedName>
</protein>
<dbReference type="GO" id="GO:0005829">
    <property type="term" value="C:cytosol"/>
    <property type="evidence" value="ECO:0007669"/>
    <property type="project" value="TreeGrafter"/>
</dbReference>